<name>A0ABR1EQR7_NECAM</name>
<gene>
    <name evidence="2" type="primary">Necator_chrX.g25230</name>
    <name evidence="2" type="ORF">RB195_025064</name>
</gene>
<feature type="compositionally biased region" description="Basic and acidic residues" evidence="1">
    <location>
        <begin position="122"/>
        <end position="132"/>
    </location>
</feature>
<reference evidence="2 3" key="1">
    <citation type="submission" date="2023-08" db="EMBL/GenBank/DDBJ databases">
        <title>A Necator americanus chromosomal reference genome.</title>
        <authorList>
            <person name="Ilik V."/>
            <person name="Petrzelkova K.J."/>
            <person name="Pardy F."/>
            <person name="Fuh T."/>
            <person name="Niatou-Singa F.S."/>
            <person name="Gouil Q."/>
            <person name="Baker L."/>
            <person name="Ritchie M.E."/>
            <person name="Jex A.R."/>
            <person name="Gazzola D."/>
            <person name="Li H."/>
            <person name="Toshio Fujiwara R."/>
            <person name="Zhan B."/>
            <person name="Aroian R.V."/>
            <person name="Pafco B."/>
            <person name="Schwarz E.M."/>
        </authorList>
    </citation>
    <scope>NUCLEOTIDE SEQUENCE [LARGE SCALE GENOMIC DNA]</scope>
    <source>
        <strain evidence="2 3">Aroian</strain>
        <tissue evidence="2">Whole animal</tissue>
    </source>
</reference>
<keyword evidence="3" id="KW-1185">Reference proteome</keyword>
<protein>
    <submittedName>
        <fullName evidence="2">Uncharacterized protein</fullName>
    </submittedName>
</protein>
<evidence type="ECO:0000313" key="3">
    <source>
        <dbReference type="Proteomes" id="UP001303046"/>
    </source>
</evidence>
<organism evidence="2 3">
    <name type="scientific">Necator americanus</name>
    <name type="common">Human hookworm</name>
    <dbReference type="NCBI Taxonomy" id="51031"/>
    <lineage>
        <taxon>Eukaryota</taxon>
        <taxon>Metazoa</taxon>
        <taxon>Ecdysozoa</taxon>
        <taxon>Nematoda</taxon>
        <taxon>Chromadorea</taxon>
        <taxon>Rhabditida</taxon>
        <taxon>Rhabditina</taxon>
        <taxon>Rhabditomorpha</taxon>
        <taxon>Strongyloidea</taxon>
        <taxon>Ancylostomatidae</taxon>
        <taxon>Bunostominae</taxon>
        <taxon>Necator</taxon>
    </lineage>
</organism>
<dbReference type="Proteomes" id="UP001303046">
    <property type="component" value="Unassembled WGS sequence"/>
</dbReference>
<evidence type="ECO:0000256" key="1">
    <source>
        <dbReference type="SAM" id="MobiDB-lite"/>
    </source>
</evidence>
<evidence type="ECO:0000313" key="2">
    <source>
        <dbReference type="EMBL" id="KAK6764984.1"/>
    </source>
</evidence>
<accession>A0ABR1EQR7</accession>
<comment type="caution">
    <text evidence="2">The sequence shown here is derived from an EMBL/GenBank/DDBJ whole genome shotgun (WGS) entry which is preliminary data.</text>
</comment>
<feature type="region of interest" description="Disordered" evidence="1">
    <location>
        <begin position="122"/>
        <end position="142"/>
    </location>
</feature>
<dbReference type="EMBL" id="JAVFWL010000006">
    <property type="protein sequence ID" value="KAK6764984.1"/>
    <property type="molecule type" value="Genomic_DNA"/>
</dbReference>
<proteinExistence type="predicted"/>
<sequence length="142" mass="16709">MRFNGNRWTKAVSDWVPRDMKRTIGRPPTRCSDFFTKSFKENYDALCVPRERRNHWATLARDRRPVRRSTGVKVIKVIKVILERLHSANSENEISVIKRSIEMVTEGVRRISCEERRFGVRKEDHGQGERGGEWNYGTGFTR</sequence>